<evidence type="ECO:0000256" key="1">
    <source>
        <dbReference type="SAM" id="Phobius"/>
    </source>
</evidence>
<dbReference type="Proteomes" id="UP000886523">
    <property type="component" value="Unassembled WGS sequence"/>
</dbReference>
<gene>
    <name evidence="2" type="ORF">BS47DRAFT_568197</name>
</gene>
<accession>A0A9P6DZU0</accession>
<name>A0A9P6DZU0_9AGAM</name>
<proteinExistence type="predicted"/>
<feature type="transmembrane region" description="Helical" evidence="1">
    <location>
        <begin position="201"/>
        <end position="224"/>
    </location>
</feature>
<organism evidence="2 3">
    <name type="scientific">Hydnum rufescens UP504</name>
    <dbReference type="NCBI Taxonomy" id="1448309"/>
    <lineage>
        <taxon>Eukaryota</taxon>
        <taxon>Fungi</taxon>
        <taxon>Dikarya</taxon>
        <taxon>Basidiomycota</taxon>
        <taxon>Agaricomycotina</taxon>
        <taxon>Agaricomycetes</taxon>
        <taxon>Cantharellales</taxon>
        <taxon>Hydnaceae</taxon>
        <taxon>Hydnum</taxon>
    </lineage>
</organism>
<feature type="transmembrane region" description="Helical" evidence="1">
    <location>
        <begin position="161"/>
        <end position="181"/>
    </location>
</feature>
<dbReference type="EMBL" id="MU128934">
    <property type="protein sequence ID" value="KAF9517088.1"/>
    <property type="molecule type" value="Genomic_DNA"/>
</dbReference>
<protein>
    <submittedName>
        <fullName evidence="2">Uncharacterized protein</fullName>
    </submittedName>
</protein>
<keyword evidence="1" id="KW-1133">Transmembrane helix</keyword>
<comment type="caution">
    <text evidence="2">The sequence shown here is derived from an EMBL/GenBank/DDBJ whole genome shotgun (WGS) entry which is preliminary data.</text>
</comment>
<keyword evidence="1" id="KW-0812">Transmembrane</keyword>
<sequence>MGLDNGRKFPQINSLSFASRSHHSSSQGHDSNSRSFSVFPSSRLLWTLRLCGPNLSNPLYSSSRCRRDHPTSLPPAVGAIAPTSILPPIVGASRNLVPYADQHCGCDHDVLDILLKLQVDVEVFIPSFDGNHDPTEACNGIIAAIEVAIGLIVDLKIDGPLLNVGAIVEVLVAIIVSIAGACGKYGGAILIKLVLALDVHLARLVSSCHGLIPSLLGLVASLYVM</sequence>
<dbReference type="AlphaFoldDB" id="A0A9P6DZU0"/>
<reference evidence="2" key="1">
    <citation type="journal article" date="2020" name="Nat. Commun.">
        <title>Large-scale genome sequencing of mycorrhizal fungi provides insights into the early evolution of symbiotic traits.</title>
        <authorList>
            <person name="Miyauchi S."/>
            <person name="Kiss E."/>
            <person name="Kuo A."/>
            <person name="Drula E."/>
            <person name="Kohler A."/>
            <person name="Sanchez-Garcia M."/>
            <person name="Morin E."/>
            <person name="Andreopoulos B."/>
            <person name="Barry K.W."/>
            <person name="Bonito G."/>
            <person name="Buee M."/>
            <person name="Carver A."/>
            <person name="Chen C."/>
            <person name="Cichocki N."/>
            <person name="Clum A."/>
            <person name="Culley D."/>
            <person name="Crous P.W."/>
            <person name="Fauchery L."/>
            <person name="Girlanda M."/>
            <person name="Hayes R.D."/>
            <person name="Keri Z."/>
            <person name="LaButti K."/>
            <person name="Lipzen A."/>
            <person name="Lombard V."/>
            <person name="Magnuson J."/>
            <person name="Maillard F."/>
            <person name="Murat C."/>
            <person name="Nolan M."/>
            <person name="Ohm R.A."/>
            <person name="Pangilinan J."/>
            <person name="Pereira M.F."/>
            <person name="Perotto S."/>
            <person name="Peter M."/>
            <person name="Pfister S."/>
            <person name="Riley R."/>
            <person name="Sitrit Y."/>
            <person name="Stielow J.B."/>
            <person name="Szollosi G."/>
            <person name="Zifcakova L."/>
            <person name="Stursova M."/>
            <person name="Spatafora J.W."/>
            <person name="Tedersoo L."/>
            <person name="Vaario L.M."/>
            <person name="Yamada A."/>
            <person name="Yan M."/>
            <person name="Wang P."/>
            <person name="Xu J."/>
            <person name="Bruns T."/>
            <person name="Baldrian P."/>
            <person name="Vilgalys R."/>
            <person name="Dunand C."/>
            <person name="Henrissat B."/>
            <person name="Grigoriev I.V."/>
            <person name="Hibbett D."/>
            <person name="Nagy L.G."/>
            <person name="Martin F.M."/>
        </authorList>
    </citation>
    <scope>NUCLEOTIDE SEQUENCE</scope>
    <source>
        <strain evidence="2">UP504</strain>
    </source>
</reference>
<evidence type="ECO:0000313" key="2">
    <source>
        <dbReference type="EMBL" id="KAF9517088.1"/>
    </source>
</evidence>
<keyword evidence="1" id="KW-0472">Membrane</keyword>
<keyword evidence="3" id="KW-1185">Reference proteome</keyword>
<dbReference type="OrthoDB" id="3222186at2759"/>
<evidence type="ECO:0000313" key="3">
    <source>
        <dbReference type="Proteomes" id="UP000886523"/>
    </source>
</evidence>